<dbReference type="AlphaFoldDB" id="A0A371CSV1"/>
<accession>A0A371CSV1</accession>
<proteinExistence type="predicted"/>
<dbReference type="OrthoDB" id="2756741at2759"/>
<gene>
    <name evidence="1" type="ORF">OH76DRAFT_1410272</name>
</gene>
<dbReference type="EMBL" id="KZ857466">
    <property type="protein sequence ID" value="RDX43360.1"/>
    <property type="molecule type" value="Genomic_DNA"/>
</dbReference>
<evidence type="ECO:0000313" key="1">
    <source>
        <dbReference type="EMBL" id="RDX43360.1"/>
    </source>
</evidence>
<dbReference type="Proteomes" id="UP000256964">
    <property type="component" value="Unassembled WGS sequence"/>
</dbReference>
<organism evidence="1 2">
    <name type="scientific">Lentinus brumalis</name>
    <dbReference type="NCBI Taxonomy" id="2498619"/>
    <lineage>
        <taxon>Eukaryota</taxon>
        <taxon>Fungi</taxon>
        <taxon>Dikarya</taxon>
        <taxon>Basidiomycota</taxon>
        <taxon>Agaricomycotina</taxon>
        <taxon>Agaricomycetes</taxon>
        <taxon>Polyporales</taxon>
        <taxon>Polyporaceae</taxon>
        <taxon>Lentinus</taxon>
    </lineage>
</organism>
<protein>
    <recommendedName>
        <fullName evidence="3">F-box domain-containing protein</fullName>
    </recommendedName>
</protein>
<sequence>MSSTSSPLGLGGPPRDIVDRIIDHLHCDTNTLITCALVARSWTPSAQFHIFSTIITHPDKPDRTMGEVAVWAKGRRVAQYVTTLVVQPFRTTTCPVIRTLELALPMMFIPNLRQVTLRNVYIRVHAGMAPPSQIRSASFRRPLTRLSIVSCRTQHNSFLPIGDLLCLFPAIDQLHFVNTVCSWEPPLESSSWFTFLLTGIRVRELYLQCEVDRMSHSGFKGFGHIIQRADPPWPLRTLRLSLPGMPQFPPLASFLNHSTKTLVDLRVDVIPSMLLPILDGVRPPTSEYWRTPILKEYISLRIMQLNFPTLLSNVPINDRAAVLAAFNDVLDANVELVLSAPPQLRTIIITFYVGTWDAQIVQVVRGLSAWRRLDEAVLRLRHLRSVTCIILEAGGLDVEAQIDLLRLPDIPSSSYLRTIASSESSRNTYPGIVAHGLPGATSAGLVRVAVMN</sequence>
<evidence type="ECO:0008006" key="3">
    <source>
        <dbReference type="Google" id="ProtNLM"/>
    </source>
</evidence>
<evidence type="ECO:0000313" key="2">
    <source>
        <dbReference type="Proteomes" id="UP000256964"/>
    </source>
</evidence>
<keyword evidence="2" id="KW-1185">Reference proteome</keyword>
<reference evidence="1 2" key="1">
    <citation type="journal article" date="2018" name="Biotechnol. Biofuels">
        <title>Integrative visual omics of the white-rot fungus Polyporus brumalis exposes the biotechnological potential of its oxidative enzymes for delignifying raw plant biomass.</title>
        <authorList>
            <person name="Miyauchi S."/>
            <person name="Rancon A."/>
            <person name="Drula E."/>
            <person name="Hage H."/>
            <person name="Chaduli D."/>
            <person name="Favel A."/>
            <person name="Grisel S."/>
            <person name="Henrissat B."/>
            <person name="Herpoel-Gimbert I."/>
            <person name="Ruiz-Duenas F.J."/>
            <person name="Chevret D."/>
            <person name="Hainaut M."/>
            <person name="Lin J."/>
            <person name="Wang M."/>
            <person name="Pangilinan J."/>
            <person name="Lipzen A."/>
            <person name="Lesage-Meessen L."/>
            <person name="Navarro D."/>
            <person name="Riley R."/>
            <person name="Grigoriev I.V."/>
            <person name="Zhou S."/>
            <person name="Raouche S."/>
            <person name="Rosso M.N."/>
        </authorList>
    </citation>
    <scope>NUCLEOTIDE SEQUENCE [LARGE SCALE GENOMIC DNA]</scope>
    <source>
        <strain evidence="1 2">BRFM 1820</strain>
    </source>
</reference>
<name>A0A371CSV1_9APHY</name>